<dbReference type="AlphaFoldDB" id="A0A1M7YA14"/>
<dbReference type="STRING" id="1121345.SAMN02745217_02348"/>
<proteinExistence type="predicted"/>
<organism evidence="1 2">
    <name type="scientific">Anaerocolumna xylanovorans DSM 12503</name>
    <dbReference type="NCBI Taxonomy" id="1121345"/>
    <lineage>
        <taxon>Bacteria</taxon>
        <taxon>Bacillati</taxon>
        <taxon>Bacillota</taxon>
        <taxon>Clostridia</taxon>
        <taxon>Lachnospirales</taxon>
        <taxon>Lachnospiraceae</taxon>
        <taxon>Anaerocolumna</taxon>
    </lineage>
</organism>
<protein>
    <submittedName>
        <fullName evidence="1">Uncharacterized protein</fullName>
    </submittedName>
</protein>
<accession>A0A1M7YA14</accession>
<keyword evidence="2" id="KW-1185">Reference proteome</keyword>
<gene>
    <name evidence="1" type="ORF">SAMN02745217_02348</name>
</gene>
<dbReference type="Proteomes" id="UP000184612">
    <property type="component" value="Unassembled WGS sequence"/>
</dbReference>
<evidence type="ECO:0000313" key="2">
    <source>
        <dbReference type="Proteomes" id="UP000184612"/>
    </source>
</evidence>
<name>A0A1M7YA14_9FIRM</name>
<sequence length="59" mass="7248">MKVTYDIFLRLENRRTLFLNEEMRDSRFLGAICNPYEKISQRNLEFIYFRGNRQKAGER</sequence>
<reference evidence="1 2" key="1">
    <citation type="submission" date="2016-12" db="EMBL/GenBank/DDBJ databases">
        <authorList>
            <person name="Song W.-J."/>
            <person name="Kurnit D.M."/>
        </authorList>
    </citation>
    <scope>NUCLEOTIDE SEQUENCE [LARGE SCALE GENOMIC DNA]</scope>
    <source>
        <strain evidence="1 2">DSM 12503</strain>
    </source>
</reference>
<dbReference type="EMBL" id="FRFD01000006">
    <property type="protein sequence ID" value="SHO49472.1"/>
    <property type="molecule type" value="Genomic_DNA"/>
</dbReference>
<evidence type="ECO:0000313" key="1">
    <source>
        <dbReference type="EMBL" id="SHO49472.1"/>
    </source>
</evidence>